<name>A0A1I1VZK4_9RHOB</name>
<dbReference type="RefSeq" id="WP_149755286.1">
    <property type="nucleotide sequence ID" value="NZ_FOMS01000004.1"/>
</dbReference>
<dbReference type="GO" id="GO:0008233">
    <property type="term" value="F:peptidase activity"/>
    <property type="evidence" value="ECO:0007669"/>
    <property type="project" value="UniProtKB-KW"/>
</dbReference>
<dbReference type="Proteomes" id="UP000325289">
    <property type="component" value="Unassembled WGS sequence"/>
</dbReference>
<dbReference type="PANTHER" id="PTHR33490">
    <property type="entry name" value="BLR5614 PROTEIN-RELATED"/>
    <property type="match status" value="1"/>
</dbReference>
<keyword evidence="2" id="KW-0645">Protease</keyword>
<dbReference type="InterPro" id="IPR002931">
    <property type="entry name" value="Transglutaminase-like"/>
</dbReference>
<evidence type="ECO:0000313" key="2">
    <source>
        <dbReference type="EMBL" id="SFD88245.1"/>
    </source>
</evidence>
<dbReference type="Gene3D" id="3.10.620.30">
    <property type="match status" value="1"/>
</dbReference>
<feature type="domain" description="Transglutaminase-like" evidence="1">
    <location>
        <begin position="158"/>
        <end position="218"/>
    </location>
</feature>
<dbReference type="PANTHER" id="PTHR33490:SF12">
    <property type="entry name" value="BLL5557 PROTEIN"/>
    <property type="match status" value="1"/>
</dbReference>
<dbReference type="OrthoDB" id="5438043at2"/>
<evidence type="ECO:0000313" key="3">
    <source>
        <dbReference type="Proteomes" id="UP000325289"/>
    </source>
</evidence>
<organism evidence="2 3">
    <name type="scientific">Roseivivax sediminis</name>
    <dbReference type="NCBI Taxonomy" id="936889"/>
    <lineage>
        <taxon>Bacteria</taxon>
        <taxon>Pseudomonadati</taxon>
        <taxon>Pseudomonadota</taxon>
        <taxon>Alphaproteobacteria</taxon>
        <taxon>Rhodobacterales</taxon>
        <taxon>Roseobacteraceae</taxon>
        <taxon>Roseivivax</taxon>
    </lineage>
</organism>
<protein>
    <submittedName>
        <fullName evidence="2">Transglutaminase-like enzyme, putative cysteine protease</fullName>
    </submittedName>
</protein>
<keyword evidence="2" id="KW-0378">Hydrolase</keyword>
<proteinExistence type="predicted"/>
<dbReference type="InterPro" id="IPR038765">
    <property type="entry name" value="Papain-like_cys_pep_sf"/>
</dbReference>
<dbReference type="SMART" id="SM00460">
    <property type="entry name" value="TGc"/>
    <property type="match status" value="1"/>
</dbReference>
<dbReference type="Gene3D" id="2.60.40.2250">
    <property type="match status" value="1"/>
</dbReference>
<gene>
    <name evidence="2" type="ORF">SAMN04515678_10432</name>
</gene>
<reference evidence="2 3" key="1">
    <citation type="submission" date="2016-10" db="EMBL/GenBank/DDBJ databases">
        <authorList>
            <person name="Varghese N."/>
            <person name="Submissions S."/>
        </authorList>
    </citation>
    <scope>NUCLEOTIDE SEQUENCE [LARGE SCALE GENOMIC DNA]</scope>
    <source>
        <strain evidence="3">YIM D21,KCTC 23444,ACCC 10710</strain>
    </source>
</reference>
<dbReference type="Pfam" id="PF01841">
    <property type="entry name" value="Transglut_core"/>
    <property type="match status" value="1"/>
</dbReference>
<evidence type="ECO:0000259" key="1">
    <source>
        <dbReference type="SMART" id="SM00460"/>
    </source>
</evidence>
<accession>A0A1I1VZK4</accession>
<dbReference type="AlphaFoldDB" id="A0A1I1VZK4"/>
<keyword evidence="3" id="KW-1185">Reference proteome</keyword>
<dbReference type="SUPFAM" id="SSF54001">
    <property type="entry name" value="Cysteine proteinases"/>
    <property type="match status" value="1"/>
</dbReference>
<sequence>MQVSIDLGLTYSIGPSRTVLLAIEAARCGGQSVLHDNIAIEEAVVHRIEGESGLGTRIWARLAIDELRLRYRAEVDVTRPAPHLERHAAAPLPELPAEAFGYLRPSRFCQSDQFGSFANKRFGGLSGGAKVAAIRDWVATEIAYVPASSDAGTTALDTFARREGVCRDFAHMVCALARAAGIPARYASAYAPGVEPPDFHAVAEVWLDDGWHLVDPTGMSTEADAVLIGVGRDACDAPFMETVDDAQPIAQSVTVRYSG</sequence>
<dbReference type="EMBL" id="FOMS01000004">
    <property type="protein sequence ID" value="SFD88245.1"/>
    <property type="molecule type" value="Genomic_DNA"/>
</dbReference>
<dbReference type="GO" id="GO:0006508">
    <property type="term" value="P:proteolysis"/>
    <property type="evidence" value="ECO:0007669"/>
    <property type="project" value="UniProtKB-KW"/>
</dbReference>